<accession>X0UT14</accession>
<name>X0UT14_9ZZZZ</name>
<protein>
    <submittedName>
        <fullName evidence="2">Uncharacterized protein</fullName>
    </submittedName>
</protein>
<sequence>MVEHLTENQGVSGSTPLLGTAEVAEWQTRQSQKLLGGDSRAGSNPAFGTTAE</sequence>
<comment type="caution">
    <text evidence="2">The sequence shown here is derived from an EMBL/GenBank/DDBJ whole genome shotgun (WGS) entry which is preliminary data.</text>
</comment>
<evidence type="ECO:0000256" key="1">
    <source>
        <dbReference type="SAM" id="MobiDB-lite"/>
    </source>
</evidence>
<dbReference type="AlphaFoldDB" id="X0UT14"/>
<reference evidence="2" key="1">
    <citation type="journal article" date="2014" name="Front. Microbiol.">
        <title>High frequency of phylogenetically diverse reductive dehalogenase-homologous genes in deep subseafloor sedimentary metagenomes.</title>
        <authorList>
            <person name="Kawai M."/>
            <person name="Futagami T."/>
            <person name="Toyoda A."/>
            <person name="Takaki Y."/>
            <person name="Nishi S."/>
            <person name="Hori S."/>
            <person name="Arai W."/>
            <person name="Tsubouchi T."/>
            <person name="Morono Y."/>
            <person name="Uchiyama I."/>
            <person name="Ito T."/>
            <person name="Fujiyama A."/>
            <person name="Inagaki F."/>
            <person name="Takami H."/>
        </authorList>
    </citation>
    <scope>NUCLEOTIDE SEQUENCE</scope>
    <source>
        <strain evidence="2">Expedition CK06-06</strain>
    </source>
</reference>
<feature type="region of interest" description="Disordered" evidence="1">
    <location>
        <begin position="1"/>
        <end position="52"/>
    </location>
</feature>
<dbReference type="EMBL" id="BARS01023207">
    <property type="protein sequence ID" value="GAG08870.1"/>
    <property type="molecule type" value="Genomic_DNA"/>
</dbReference>
<evidence type="ECO:0000313" key="2">
    <source>
        <dbReference type="EMBL" id="GAG08870.1"/>
    </source>
</evidence>
<feature type="compositionally biased region" description="Polar residues" evidence="1">
    <location>
        <begin position="7"/>
        <end position="17"/>
    </location>
</feature>
<gene>
    <name evidence="2" type="ORF">S01H1_36977</name>
</gene>
<proteinExistence type="predicted"/>
<organism evidence="2">
    <name type="scientific">marine sediment metagenome</name>
    <dbReference type="NCBI Taxonomy" id="412755"/>
    <lineage>
        <taxon>unclassified sequences</taxon>
        <taxon>metagenomes</taxon>
        <taxon>ecological metagenomes</taxon>
    </lineage>
</organism>
<dbReference type="AntiFam" id="ANF00010">
    <property type="entry name" value="tRNA translation"/>
</dbReference>